<dbReference type="EMBL" id="CP001349">
    <property type="protein sequence ID" value="ACL55895.1"/>
    <property type="molecule type" value="Genomic_DNA"/>
</dbReference>
<evidence type="ECO:0000259" key="1">
    <source>
        <dbReference type="Pfam" id="PF00534"/>
    </source>
</evidence>
<keyword evidence="3" id="KW-0808">Transferase</keyword>
<dbReference type="HOGENOM" id="CLU_009583_0_4_5"/>
<dbReference type="InterPro" id="IPR028098">
    <property type="entry name" value="Glyco_trans_4-like_N"/>
</dbReference>
<dbReference type="InterPro" id="IPR001296">
    <property type="entry name" value="Glyco_trans_1"/>
</dbReference>
<feature type="domain" description="Glycosyltransferase subfamily 4-like N-terminal" evidence="2">
    <location>
        <begin position="29"/>
        <end position="169"/>
    </location>
</feature>
<gene>
    <name evidence="3" type="ordered locus">Mnod_0871</name>
</gene>
<evidence type="ECO:0000259" key="2">
    <source>
        <dbReference type="Pfam" id="PF13439"/>
    </source>
</evidence>
<dbReference type="STRING" id="460265.Mnod_0871"/>
<dbReference type="GO" id="GO:0016757">
    <property type="term" value="F:glycosyltransferase activity"/>
    <property type="evidence" value="ECO:0007669"/>
    <property type="project" value="UniProtKB-ARBA"/>
</dbReference>
<sequence length="383" mass="41270">MRETLAVQEPAVRIIHILNHCNHGHGNAHVAIDLACAQAENGCDVVYASAGGDYEGLLKSKGVKVVHITQKSHNPAVIALNLLKLIRLCQRFRPDILHAHMMTGAAIGYIASRLYRTTLITTVHNSFDPHSLLMRLGDRVVAVSEAERRSLIARGFKADRVEVVLNGPNLSPREEWLEEMPSAPDVRRPCIATVCGLHRRKGVPDLLRAFKEACATSADWTLNIVGEGPDREDLEQLASELGLDGKVRFLGSIPRPKAILRQTDIFVLASYADPCSLALAEALFAGCATVATAVGGTPELLGGGAHGVLVPPGRPDALAAALSRLMSDPAEMASRRSQALTAAGKLTIHRVRQEYDALYRRAIDKALSSDGRGFSEAGATRRS</sequence>
<dbReference type="PANTHER" id="PTHR12526:SF630">
    <property type="entry name" value="GLYCOSYLTRANSFERASE"/>
    <property type="match status" value="1"/>
</dbReference>
<dbReference type="Gene3D" id="3.40.50.2000">
    <property type="entry name" value="Glycogen Phosphorylase B"/>
    <property type="match status" value="2"/>
</dbReference>
<dbReference type="PANTHER" id="PTHR12526">
    <property type="entry name" value="GLYCOSYLTRANSFERASE"/>
    <property type="match status" value="1"/>
</dbReference>
<organism evidence="3 4">
    <name type="scientific">Methylobacterium nodulans (strain LMG 21967 / CNCM I-2342 / ORS 2060)</name>
    <dbReference type="NCBI Taxonomy" id="460265"/>
    <lineage>
        <taxon>Bacteria</taxon>
        <taxon>Pseudomonadati</taxon>
        <taxon>Pseudomonadota</taxon>
        <taxon>Alphaproteobacteria</taxon>
        <taxon>Hyphomicrobiales</taxon>
        <taxon>Methylobacteriaceae</taxon>
        <taxon>Methylobacterium</taxon>
    </lineage>
</organism>
<accession>B8IGJ5</accession>
<dbReference type="SUPFAM" id="SSF53756">
    <property type="entry name" value="UDP-Glycosyltransferase/glycogen phosphorylase"/>
    <property type="match status" value="1"/>
</dbReference>
<keyword evidence="4" id="KW-1185">Reference proteome</keyword>
<evidence type="ECO:0000313" key="4">
    <source>
        <dbReference type="Proteomes" id="UP000008207"/>
    </source>
</evidence>
<name>B8IGJ5_METNO</name>
<dbReference type="eggNOG" id="COG0438">
    <property type="taxonomic scope" value="Bacteria"/>
</dbReference>
<feature type="domain" description="Glycosyl transferase family 1" evidence="1">
    <location>
        <begin position="186"/>
        <end position="337"/>
    </location>
</feature>
<dbReference type="CDD" id="cd03801">
    <property type="entry name" value="GT4_PimA-like"/>
    <property type="match status" value="1"/>
</dbReference>
<proteinExistence type="predicted"/>
<reference evidence="3 4" key="1">
    <citation type="submission" date="2009-01" db="EMBL/GenBank/DDBJ databases">
        <title>Complete sequence of chromosome of Methylobacterium nodulans ORS 2060.</title>
        <authorList>
            <consortium name="US DOE Joint Genome Institute"/>
            <person name="Lucas S."/>
            <person name="Copeland A."/>
            <person name="Lapidus A."/>
            <person name="Glavina del Rio T."/>
            <person name="Dalin E."/>
            <person name="Tice H."/>
            <person name="Bruce D."/>
            <person name="Goodwin L."/>
            <person name="Pitluck S."/>
            <person name="Sims D."/>
            <person name="Brettin T."/>
            <person name="Detter J.C."/>
            <person name="Han C."/>
            <person name="Larimer F."/>
            <person name="Land M."/>
            <person name="Hauser L."/>
            <person name="Kyrpides N."/>
            <person name="Ivanova N."/>
            <person name="Marx C.J."/>
            <person name="Richardson P."/>
        </authorList>
    </citation>
    <scope>NUCLEOTIDE SEQUENCE [LARGE SCALE GENOMIC DNA]</scope>
    <source>
        <strain evidence="4">LMG 21967 / CNCM I-2342 / ORS 2060</strain>
    </source>
</reference>
<dbReference type="Pfam" id="PF13439">
    <property type="entry name" value="Glyco_transf_4"/>
    <property type="match status" value="1"/>
</dbReference>
<dbReference type="Proteomes" id="UP000008207">
    <property type="component" value="Chromosome"/>
</dbReference>
<dbReference type="Pfam" id="PF00534">
    <property type="entry name" value="Glycos_transf_1"/>
    <property type="match status" value="1"/>
</dbReference>
<protein>
    <submittedName>
        <fullName evidence="3">Glycosyl transferase group 1</fullName>
    </submittedName>
</protein>
<dbReference type="KEGG" id="mno:Mnod_0871"/>
<evidence type="ECO:0000313" key="3">
    <source>
        <dbReference type="EMBL" id="ACL55895.1"/>
    </source>
</evidence>
<dbReference type="CAZy" id="GT4">
    <property type="family name" value="Glycosyltransferase Family 4"/>
</dbReference>
<dbReference type="AlphaFoldDB" id="B8IGJ5"/>